<protein>
    <recommendedName>
        <fullName evidence="5">Chromosome partition protein Smc</fullName>
    </recommendedName>
</protein>
<dbReference type="Proteomes" id="UP000007881">
    <property type="component" value="Chromosome"/>
</dbReference>
<accession>I0ID69</accession>
<keyword evidence="4" id="KW-1185">Reference proteome</keyword>
<keyword evidence="1" id="KW-0175">Coiled coil</keyword>
<evidence type="ECO:0000313" key="3">
    <source>
        <dbReference type="EMBL" id="BAM03207.1"/>
    </source>
</evidence>
<feature type="compositionally biased region" description="Basic and acidic residues" evidence="2">
    <location>
        <begin position="142"/>
        <end position="158"/>
    </location>
</feature>
<feature type="region of interest" description="Disordered" evidence="2">
    <location>
        <begin position="139"/>
        <end position="171"/>
    </location>
</feature>
<dbReference type="KEGG" id="phm:PSMK_10480"/>
<dbReference type="HOGENOM" id="CLU_946125_0_0_0"/>
<proteinExistence type="predicted"/>
<sequence length="294" mass="31232">MSPLTKAFVVLVTLLSILLVTLVVPFVAGVSDLQQELTIEQQKSRSAEVTASNLSDRLVAAESAQAGLQQSLNETISDLESRNAEVAAERNDLRARLAAAQTGQQEMQATLAALSENDRTKTQLLDTYAGKLEEAQQSLVEQSRRNAELTDRTNELSNERTQLTRSVQRLKERSTELSEQLAAASSALASAGVEVPEAAASGLAAAPVPAGERIFGQVTGIEDATGGRVLVQMNIGASDGVRNGQRFVAFRGDDQLVGTLEVRSVDDTVSVASVVSQQQPLRPSDSIVSADGIF</sequence>
<gene>
    <name evidence="3" type="ordered locus">PSMK_10480</name>
</gene>
<organism evidence="3 4">
    <name type="scientific">Phycisphaera mikurensis (strain NBRC 102666 / KCTC 22515 / FYK2301M01)</name>
    <dbReference type="NCBI Taxonomy" id="1142394"/>
    <lineage>
        <taxon>Bacteria</taxon>
        <taxon>Pseudomonadati</taxon>
        <taxon>Planctomycetota</taxon>
        <taxon>Phycisphaerae</taxon>
        <taxon>Phycisphaerales</taxon>
        <taxon>Phycisphaeraceae</taxon>
        <taxon>Phycisphaera</taxon>
    </lineage>
</organism>
<feature type="coiled-coil region" evidence="1">
    <location>
        <begin position="69"/>
        <end position="96"/>
    </location>
</feature>
<reference evidence="3 4" key="1">
    <citation type="submission" date="2012-02" db="EMBL/GenBank/DDBJ databases">
        <title>Complete genome sequence of Phycisphaera mikurensis NBRC 102666.</title>
        <authorList>
            <person name="Ankai A."/>
            <person name="Hosoyama A."/>
            <person name="Terui Y."/>
            <person name="Sekine M."/>
            <person name="Fukai R."/>
            <person name="Kato Y."/>
            <person name="Nakamura S."/>
            <person name="Yamada-Narita S."/>
            <person name="Kawakoshi A."/>
            <person name="Fukunaga Y."/>
            <person name="Yamazaki S."/>
            <person name="Fujita N."/>
        </authorList>
    </citation>
    <scope>NUCLEOTIDE SEQUENCE [LARGE SCALE GENOMIC DNA]</scope>
    <source>
        <strain evidence="4">NBRC 102666 / KCTC 22515 / FYK2301M01</strain>
    </source>
</reference>
<evidence type="ECO:0000256" key="2">
    <source>
        <dbReference type="SAM" id="MobiDB-lite"/>
    </source>
</evidence>
<evidence type="ECO:0000313" key="4">
    <source>
        <dbReference type="Proteomes" id="UP000007881"/>
    </source>
</evidence>
<evidence type="ECO:0000256" key="1">
    <source>
        <dbReference type="SAM" id="Coils"/>
    </source>
</evidence>
<dbReference type="AlphaFoldDB" id="I0ID69"/>
<dbReference type="EMBL" id="AP012338">
    <property type="protein sequence ID" value="BAM03207.1"/>
    <property type="molecule type" value="Genomic_DNA"/>
</dbReference>
<evidence type="ECO:0008006" key="5">
    <source>
        <dbReference type="Google" id="ProtNLM"/>
    </source>
</evidence>
<dbReference type="RefSeq" id="WP_014436426.1">
    <property type="nucleotide sequence ID" value="NC_017080.1"/>
</dbReference>
<name>I0ID69_PHYMF</name>